<dbReference type="OrthoDB" id="10285453at2759"/>
<dbReference type="Gene3D" id="3.30.200.20">
    <property type="entry name" value="Phosphorylase Kinase, domain 1"/>
    <property type="match status" value="1"/>
</dbReference>
<dbReference type="AlphaFoldDB" id="A0A815WAQ8"/>
<dbReference type="PRINTS" id="PR00008">
    <property type="entry name" value="DAGPEDOMAIN"/>
</dbReference>
<keyword evidence="5" id="KW-0808">Transferase</keyword>
<evidence type="ECO:0000256" key="8">
    <source>
        <dbReference type="ARBA" id="ARBA00022771"/>
    </source>
</evidence>
<dbReference type="EC" id="2.7.11.13" evidence="2"/>
<evidence type="ECO:0000256" key="12">
    <source>
        <dbReference type="PROSITE-ProRule" id="PRU10141"/>
    </source>
</evidence>
<dbReference type="InterPro" id="IPR046349">
    <property type="entry name" value="C1-like_sf"/>
</dbReference>
<comment type="caution">
    <text evidence="16">The sequence shown here is derived from an EMBL/GenBank/DDBJ whole genome shotgun (WGS) entry which is preliminary data.</text>
</comment>
<keyword evidence="9" id="KW-0418">Kinase</keyword>
<gene>
    <name evidence="16" type="ORF">KQP761_LOCUS16953</name>
</gene>
<keyword evidence="6" id="KW-0479">Metal-binding</keyword>
<dbReference type="InterPro" id="IPR008271">
    <property type="entry name" value="Ser/Thr_kinase_AS"/>
</dbReference>
<dbReference type="PROSITE" id="PS00107">
    <property type="entry name" value="PROTEIN_KINASE_ATP"/>
    <property type="match status" value="1"/>
</dbReference>
<feature type="domain" description="Phorbol-ester/DAG-type" evidence="14">
    <location>
        <begin position="307"/>
        <end position="357"/>
    </location>
</feature>
<proteinExistence type="inferred from homology"/>
<dbReference type="EMBL" id="CAJNOW010008590">
    <property type="protein sequence ID" value="CAF1540820.1"/>
    <property type="molecule type" value="Genomic_DNA"/>
</dbReference>
<evidence type="ECO:0000259" key="15">
    <source>
        <dbReference type="PROSITE" id="PS51285"/>
    </source>
</evidence>
<evidence type="ECO:0000256" key="5">
    <source>
        <dbReference type="ARBA" id="ARBA00022679"/>
    </source>
</evidence>
<accession>A0A815WAQ8</accession>
<dbReference type="PANTHER" id="PTHR24351">
    <property type="entry name" value="RIBOSOMAL PROTEIN S6 KINASE"/>
    <property type="match status" value="1"/>
</dbReference>
<dbReference type="InterPro" id="IPR000719">
    <property type="entry name" value="Prot_kinase_dom"/>
</dbReference>
<dbReference type="FunFam" id="1.10.510.10:FF:000465">
    <property type="entry name" value="Non-specific serine/threonine protein kinase"/>
    <property type="match status" value="1"/>
</dbReference>
<name>A0A815WAQ8_9BILA</name>
<feature type="domain" description="Phorbol-ester/DAG-type" evidence="14">
    <location>
        <begin position="370"/>
        <end position="419"/>
    </location>
</feature>
<evidence type="ECO:0000313" key="16">
    <source>
        <dbReference type="EMBL" id="CAF1540820.1"/>
    </source>
</evidence>
<sequence>MSDGYGKLADFGFSKNLISESKETSTFCGTLLYVAPEIFQKVSYSFPVDYLALGIMIDGMIEGITPFFSLETTIIEQNMINDDECPNTVSSGLPAILKGLLIKDPSKRFGYHDLESSDYYSSQYSLREIEKRASKCPLKMPVYSFNFIAMSQQLHPFLRIQILNFQINNNNHHQYINLSNVQTQIELKESYRSTRNNVEKPAKVKLPIYMEKEKCIPFDAGLLHKVKRQIIIRIHWNNVTYTFESDLDALKKIADGHRHLFYFTPLAQSEMIIKYKDSAGQTRRVEINSQGGHRYAERRQRIYEHFGHEFLSKVFKLPTFCSVCSNFLWGFSYQGFQCQRCHCVVHRGCYSRFACPCTGKRYPDLKINVPHYFEQQPFSLKPVFCDHCGSFIRPGHAHKCSHCGMNVHRRCIAKVGNYCGCEDNVLALYDEWKQAHDGGSDNNYQYNGDLYNIYSSLDQIDRQQDVQQAIERISKSYRPNVTSGFSVNQFRLLRTLGHGMNGAVYLVLHDRNYYAMKVLRKNVVLEGHDLSYVMLERKIMTESRSNPFITQLVYAFQNADRLFFIMEAARAGNLYRILLKQTPRPFSYERIVFHAGEIACALSFLHSKSFIYRDLKPENVFVFEDGHIKLGDFGLCKENIDKQPKATTFCGTQEYIAYEIYKHFEYDENVDWWSLGIMIYELFTFVTPFYDEDESQVEENVLFKDVCYPETMSIEAKRIISGLLERDSRRRLGNKNSPLGLLNEQPFFMEPYTLNNIENRRVPPPWIPSSIISLEPSGEQLRLSEIEQKDRVLLLSTPPDTFRGFSYINPSMTTMTTDLFKSIYITMRIYTTIVQTKSITWNNSNEILNGLKWALYCSEGYNHVSQTVYYEEFLKNCQTIRQYILSTDIPSDFVQNAYGYLLHAIFCRTDNHVHHRELALRVFSSLTTTTNQASYHNLLNQIRICINPNRAFSNANRCLLEALVTITIHLPKHFDFVFDLLHDLNHYDQICLCIIETIFKRSDLSSSYDCLISMKIEKVLEILTEASYGAYVILKLLFKSRQSFIEGLKNSLAWHTKIFNKFSFVFASTTYEPIRTILIDICRDTEIQNVLMDDLF</sequence>
<evidence type="ECO:0000256" key="1">
    <source>
        <dbReference type="ARBA" id="ARBA00005490"/>
    </source>
</evidence>
<keyword evidence="3" id="KW-0723">Serine/threonine-protein kinase</keyword>
<dbReference type="Gene3D" id="3.30.60.20">
    <property type="match status" value="2"/>
</dbReference>
<evidence type="ECO:0000256" key="11">
    <source>
        <dbReference type="ARBA" id="ARBA00022840"/>
    </source>
</evidence>
<evidence type="ECO:0000256" key="4">
    <source>
        <dbReference type="ARBA" id="ARBA00022553"/>
    </source>
</evidence>
<dbReference type="Pfam" id="PF00130">
    <property type="entry name" value="C1_1"/>
    <property type="match status" value="2"/>
</dbReference>
<dbReference type="PROSITE" id="PS00479">
    <property type="entry name" value="ZF_DAG_PE_1"/>
    <property type="match status" value="1"/>
</dbReference>
<evidence type="ECO:0000256" key="9">
    <source>
        <dbReference type="ARBA" id="ARBA00022777"/>
    </source>
</evidence>
<feature type="domain" description="AGC-kinase C-terminal" evidence="15">
    <location>
        <begin position="750"/>
        <end position="817"/>
    </location>
</feature>
<evidence type="ECO:0000256" key="3">
    <source>
        <dbReference type="ARBA" id="ARBA00022527"/>
    </source>
</evidence>
<evidence type="ECO:0000256" key="10">
    <source>
        <dbReference type="ARBA" id="ARBA00022833"/>
    </source>
</evidence>
<protein>
    <recommendedName>
        <fullName evidence="2">protein kinase C</fullName>
        <ecNumber evidence="2">2.7.11.13</ecNumber>
    </recommendedName>
</protein>
<keyword evidence="11 12" id="KW-0067">ATP-binding</keyword>
<evidence type="ECO:0000259" key="13">
    <source>
        <dbReference type="PROSITE" id="PS50011"/>
    </source>
</evidence>
<feature type="domain" description="Protein kinase" evidence="13">
    <location>
        <begin position="490"/>
        <end position="748"/>
    </location>
</feature>
<comment type="similarity">
    <text evidence="1">Belongs to the protein kinase superfamily. AGC Ser/Thr protein kinase family. PKC subfamily.</text>
</comment>
<dbReference type="InterPro" id="IPR011009">
    <property type="entry name" value="Kinase-like_dom_sf"/>
</dbReference>
<evidence type="ECO:0000256" key="6">
    <source>
        <dbReference type="ARBA" id="ARBA00022723"/>
    </source>
</evidence>
<dbReference type="Gene3D" id="1.10.510.10">
    <property type="entry name" value="Transferase(Phosphotransferase) domain 1"/>
    <property type="match status" value="2"/>
</dbReference>
<dbReference type="PROSITE" id="PS50011">
    <property type="entry name" value="PROTEIN_KINASE_DOM"/>
    <property type="match status" value="2"/>
</dbReference>
<dbReference type="SMART" id="SM00220">
    <property type="entry name" value="S_TKc"/>
    <property type="match status" value="1"/>
</dbReference>
<dbReference type="InterPro" id="IPR017441">
    <property type="entry name" value="Protein_kinase_ATP_BS"/>
</dbReference>
<dbReference type="InterPro" id="IPR020454">
    <property type="entry name" value="DAG/PE-bd"/>
</dbReference>
<dbReference type="Pfam" id="PF00069">
    <property type="entry name" value="Pkinase"/>
    <property type="match status" value="2"/>
</dbReference>
<keyword evidence="4" id="KW-0597">Phosphoprotein</keyword>
<feature type="binding site" evidence="12">
    <location>
        <position position="517"/>
    </location>
    <ligand>
        <name>ATP</name>
        <dbReference type="ChEBI" id="CHEBI:30616"/>
    </ligand>
</feature>
<organism evidence="16 17">
    <name type="scientific">Rotaria magnacalcarata</name>
    <dbReference type="NCBI Taxonomy" id="392030"/>
    <lineage>
        <taxon>Eukaryota</taxon>
        <taxon>Metazoa</taxon>
        <taxon>Spiralia</taxon>
        <taxon>Gnathifera</taxon>
        <taxon>Rotifera</taxon>
        <taxon>Eurotatoria</taxon>
        <taxon>Bdelloidea</taxon>
        <taxon>Philodinida</taxon>
        <taxon>Philodinidae</taxon>
        <taxon>Rotaria</taxon>
    </lineage>
</organism>
<dbReference type="InterPro" id="IPR000961">
    <property type="entry name" value="AGC-kinase_C"/>
</dbReference>
<keyword evidence="10" id="KW-0862">Zinc</keyword>
<keyword evidence="7 12" id="KW-0547">Nucleotide-binding</keyword>
<dbReference type="Proteomes" id="UP000663834">
    <property type="component" value="Unassembled WGS sequence"/>
</dbReference>
<dbReference type="PROSITE" id="PS51285">
    <property type="entry name" value="AGC_KINASE_CTER"/>
    <property type="match status" value="1"/>
</dbReference>
<evidence type="ECO:0000259" key="14">
    <source>
        <dbReference type="PROSITE" id="PS50081"/>
    </source>
</evidence>
<evidence type="ECO:0000256" key="2">
    <source>
        <dbReference type="ARBA" id="ARBA00012429"/>
    </source>
</evidence>
<feature type="domain" description="Protein kinase" evidence="13">
    <location>
        <begin position="1"/>
        <end position="120"/>
    </location>
</feature>
<dbReference type="PROSITE" id="PS00108">
    <property type="entry name" value="PROTEIN_KINASE_ST"/>
    <property type="match status" value="1"/>
</dbReference>
<evidence type="ECO:0000256" key="7">
    <source>
        <dbReference type="ARBA" id="ARBA00022741"/>
    </source>
</evidence>
<dbReference type="InterPro" id="IPR002219">
    <property type="entry name" value="PKC_DAG/PE"/>
</dbReference>
<dbReference type="GO" id="GO:0008270">
    <property type="term" value="F:zinc ion binding"/>
    <property type="evidence" value="ECO:0007669"/>
    <property type="project" value="UniProtKB-KW"/>
</dbReference>
<dbReference type="SUPFAM" id="SSF56112">
    <property type="entry name" value="Protein kinase-like (PK-like)"/>
    <property type="match status" value="2"/>
</dbReference>
<dbReference type="PROSITE" id="PS50081">
    <property type="entry name" value="ZF_DAG_PE_2"/>
    <property type="match status" value="2"/>
</dbReference>
<dbReference type="SMART" id="SM00109">
    <property type="entry name" value="C1"/>
    <property type="match status" value="2"/>
</dbReference>
<dbReference type="GO" id="GO:0004697">
    <property type="term" value="F:diacylglycerol-dependent serine/threonine kinase activity"/>
    <property type="evidence" value="ECO:0007669"/>
    <property type="project" value="UniProtKB-EC"/>
</dbReference>
<dbReference type="SUPFAM" id="SSF57889">
    <property type="entry name" value="Cysteine-rich domain"/>
    <property type="match status" value="2"/>
</dbReference>
<keyword evidence="8" id="KW-0863">Zinc-finger</keyword>
<dbReference type="GO" id="GO:0005524">
    <property type="term" value="F:ATP binding"/>
    <property type="evidence" value="ECO:0007669"/>
    <property type="project" value="UniProtKB-UniRule"/>
</dbReference>
<evidence type="ECO:0000313" key="17">
    <source>
        <dbReference type="Proteomes" id="UP000663834"/>
    </source>
</evidence>
<reference evidence="16" key="1">
    <citation type="submission" date="2021-02" db="EMBL/GenBank/DDBJ databases">
        <authorList>
            <person name="Nowell W R."/>
        </authorList>
    </citation>
    <scope>NUCLEOTIDE SEQUENCE</scope>
</reference>